<evidence type="ECO:0000313" key="3">
    <source>
        <dbReference type="Proteomes" id="UP001333110"/>
    </source>
</evidence>
<dbReference type="EMBL" id="JAUNZN010000004">
    <property type="protein sequence ID" value="KAK4822051.1"/>
    <property type="molecule type" value="Genomic_DNA"/>
</dbReference>
<reference evidence="2 3" key="1">
    <citation type="journal article" date="2023" name="J. Hered.">
        <title>Chromosome-level genome of the wood stork (Mycteria americana) provides insight into avian chromosome evolution.</title>
        <authorList>
            <person name="Flamio R. Jr."/>
            <person name="Ramstad K.M."/>
        </authorList>
    </citation>
    <scope>NUCLEOTIDE SEQUENCE [LARGE SCALE GENOMIC DNA]</scope>
    <source>
        <strain evidence="2">JAX WOST 10</strain>
    </source>
</reference>
<gene>
    <name evidence="2" type="ORF">QYF61_008860</name>
</gene>
<accession>A0AAN7P4G5</accession>
<feature type="region of interest" description="Disordered" evidence="1">
    <location>
        <begin position="1"/>
        <end position="44"/>
    </location>
</feature>
<keyword evidence="3" id="KW-1185">Reference proteome</keyword>
<name>A0AAN7P4G5_MYCAM</name>
<evidence type="ECO:0000256" key="1">
    <source>
        <dbReference type="SAM" id="MobiDB-lite"/>
    </source>
</evidence>
<sequence>MQLMNMLINSTAHGEPSAQERYGPVGVGPEEGHKNDQRDGTPLLRRKAERVGFVQPGEKKAPGRPY</sequence>
<organism evidence="2 3">
    <name type="scientific">Mycteria americana</name>
    <name type="common">Wood stork</name>
    <dbReference type="NCBI Taxonomy" id="33587"/>
    <lineage>
        <taxon>Eukaryota</taxon>
        <taxon>Metazoa</taxon>
        <taxon>Chordata</taxon>
        <taxon>Craniata</taxon>
        <taxon>Vertebrata</taxon>
        <taxon>Euteleostomi</taxon>
        <taxon>Archelosauria</taxon>
        <taxon>Archosauria</taxon>
        <taxon>Dinosauria</taxon>
        <taxon>Saurischia</taxon>
        <taxon>Theropoda</taxon>
        <taxon>Coelurosauria</taxon>
        <taxon>Aves</taxon>
        <taxon>Neognathae</taxon>
        <taxon>Neoaves</taxon>
        <taxon>Aequornithes</taxon>
        <taxon>Ciconiiformes</taxon>
        <taxon>Ciconiidae</taxon>
        <taxon>Mycteria</taxon>
    </lineage>
</organism>
<evidence type="ECO:0000313" key="2">
    <source>
        <dbReference type="EMBL" id="KAK4822051.1"/>
    </source>
</evidence>
<comment type="caution">
    <text evidence="2">The sequence shown here is derived from an EMBL/GenBank/DDBJ whole genome shotgun (WGS) entry which is preliminary data.</text>
</comment>
<protein>
    <submittedName>
        <fullName evidence="2">Uncharacterized protein</fullName>
    </submittedName>
</protein>
<proteinExistence type="predicted"/>
<feature type="compositionally biased region" description="Basic and acidic residues" evidence="1">
    <location>
        <begin position="30"/>
        <end position="39"/>
    </location>
</feature>
<dbReference type="Proteomes" id="UP001333110">
    <property type="component" value="Unassembled WGS sequence"/>
</dbReference>
<dbReference type="AlphaFoldDB" id="A0AAN7P4G5"/>